<keyword evidence="2" id="KW-1185">Reference proteome</keyword>
<accession>A0ABS8WYW5</accession>
<proteinExistence type="predicted"/>
<evidence type="ECO:0000313" key="1">
    <source>
        <dbReference type="EMBL" id="MCE3216398.1"/>
    </source>
</evidence>
<comment type="caution">
    <text evidence="1">The sequence shown here is derived from an EMBL/GenBank/DDBJ whole genome shotgun (WGS) entry which is preliminary data.</text>
</comment>
<reference evidence="1 2" key="1">
    <citation type="journal article" date="2021" name="BMC Genomics">
        <title>Datura genome reveals duplications of psychoactive alkaloid biosynthetic genes and high mutation rate following tissue culture.</title>
        <authorList>
            <person name="Rajewski A."/>
            <person name="Carter-House D."/>
            <person name="Stajich J."/>
            <person name="Litt A."/>
        </authorList>
    </citation>
    <scope>NUCLEOTIDE SEQUENCE [LARGE SCALE GENOMIC DNA]</scope>
    <source>
        <strain evidence="1">AR-01</strain>
    </source>
</reference>
<sequence length="113" mass="13002">MPLERLQTKDRLVKWELLPQLNICAITKSRVMITCSLSAATQLGYGTTCYSDQASLDMPESEWTRNNGQSQNVIENNVIRQNCIEYASLKQSTTYSWKGIRESLLTQRRRITN</sequence>
<feature type="non-terminal residue" evidence="1">
    <location>
        <position position="113"/>
    </location>
</feature>
<name>A0ABS8WYW5_DATST</name>
<protein>
    <submittedName>
        <fullName evidence="1">Uncharacterized protein</fullName>
    </submittedName>
</protein>
<dbReference type="Proteomes" id="UP000823775">
    <property type="component" value="Unassembled WGS sequence"/>
</dbReference>
<dbReference type="EMBL" id="JACEIK010013185">
    <property type="protein sequence ID" value="MCE3216398.1"/>
    <property type="molecule type" value="Genomic_DNA"/>
</dbReference>
<organism evidence="1 2">
    <name type="scientific">Datura stramonium</name>
    <name type="common">Jimsonweed</name>
    <name type="synonym">Common thornapple</name>
    <dbReference type="NCBI Taxonomy" id="4076"/>
    <lineage>
        <taxon>Eukaryota</taxon>
        <taxon>Viridiplantae</taxon>
        <taxon>Streptophyta</taxon>
        <taxon>Embryophyta</taxon>
        <taxon>Tracheophyta</taxon>
        <taxon>Spermatophyta</taxon>
        <taxon>Magnoliopsida</taxon>
        <taxon>eudicotyledons</taxon>
        <taxon>Gunneridae</taxon>
        <taxon>Pentapetalae</taxon>
        <taxon>asterids</taxon>
        <taxon>lamiids</taxon>
        <taxon>Solanales</taxon>
        <taxon>Solanaceae</taxon>
        <taxon>Solanoideae</taxon>
        <taxon>Datureae</taxon>
        <taxon>Datura</taxon>
    </lineage>
</organism>
<evidence type="ECO:0000313" key="2">
    <source>
        <dbReference type="Proteomes" id="UP000823775"/>
    </source>
</evidence>
<gene>
    <name evidence="1" type="ORF">HAX54_006343</name>
</gene>